<sequence>MSAPRPAHHADVRPTPWAGARVVTLSSARSFGRHWHEGWGLGLVEVGAQRSYSGRGEVEAVAGDVIATNPGETHDGRPLDGHPRRWRMLLLEAVPGLPWSGADEGLPDLQRAPLLLPVQRRPALAAQLRTLHARLADWAAMSAISPLSATSATAATAATAATTGPCAPARRGPHDPASGLRWPAGDLTPHLPPDLTDLACDEALAAVLHGFAVAGPADARPEHAPATPASRADPLLQRVRERLALCDGPPPGLAELAADAGLDRYRLLRRFQAAWGLPPHAWALQHRLALAHARVLRGEAVAEVAAALGFTDQSHLHRHFVRSYGYTPGALRRCAAMPYKTARRAAA</sequence>
<evidence type="ECO:0000256" key="3">
    <source>
        <dbReference type="ARBA" id="ARBA00023159"/>
    </source>
</evidence>
<reference evidence="6 7" key="1">
    <citation type="submission" date="2024-04" db="EMBL/GenBank/DDBJ databases">
        <title>Novel species of the genus Ideonella isolated from streams.</title>
        <authorList>
            <person name="Lu H."/>
        </authorList>
    </citation>
    <scope>NUCLEOTIDE SEQUENCE [LARGE SCALE GENOMIC DNA]</scope>
    <source>
        <strain evidence="6 7">BYS139W</strain>
    </source>
</reference>
<dbReference type="SUPFAM" id="SSF46689">
    <property type="entry name" value="Homeodomain-like"/>
    <property type="match status" value="1"/>
</dbReference>
<dbReference type="PROSITE" id="PS01124">
    <property type="entry name" value="HTH_ARAC_FAMILY_2"/>
    <property type="match status" value="1"/>
</dbReference>
<keyword evidence="4" id="KW-0804">Transcription</keyword>
<evidence type="ECO:0000313" key="6">
    <source>
        <dbReference type="EMBL" id="MEK8026885.1"/>
    </source>
</evidence>
<dbReference type="RefSeq" id="WP_341374668.1">
    <property type="nucleotide sequence ID" value="NZ_JBBUTF010000011.1"/>
</dbReference>
<proteinExistence type="predicted"/>
<dbReference type="EMBL" id="JBBUTF010000011">
    <property type="protein sequence ID" value="MEK8026885.1"/>
    <property type="molecule type" value="Genomic_DNA"/>
</dbReference>
<dbReference type="SUPFAM" id="SSF51215">
    <property type="entry name" value="Regulatory protein AraC"/>
    <property type="match status" value="1"/>
</dbReference>
<evidence type="ECO:0000313" key="7">
    <source>
        <dbReference type="Proteomes" id="UP001368500"/>
    </source>
</evidence>
<evidence type="ECO:0000256" key="4">
    <source>
        <dbReference type="ARBA" id="ARBA00023163"/>
    </source>
</evidence>
<keyword evidence="2" id="KW-0238">DNA-binding</keyword>
<dbReference type="InterPro" id="IPR050204">
    <property type="entry name" value="AraC_XylS_family_regulators"/>
</dbReference>
<dbReference type="InterPro" id="IPR003313">
    <property type="entry name" value="AraC-bd"/>
</dbReference>
<dbReference type="Pfam" id="PF02311">
    <property type="entry name" value="AraC_binding"/>
    <property type="match status" value="1"/>
</dbReference>
<evidence type="ECO:0000259" key="5">
    <source>
        <dbReference type="PROSITE" id="PS01124"/>
    </source>
</evidence>
<dbReference type="InterPro" id="IPR037923">
    <property type="entry name" value="HTH-like"/>
</dbReference>
<protein>
    <submittedName>
        <fullName evidence="6">AraC family transcriptional regulator</fullName>
    </submittedName>
</protein>
<keyword evidence="3" id="KW-0010">Activator</keyword>
<dbReference type="Pfam" id="PF12833">
    <property type="entry name" value="HTH_18"/>
    <property type="match status" value="1"/>
</dbReference>
<comment type="caution">
    <text evidence="6">The sequence shown here is derived from an EMBL/GenBank/DDBJ whole genome shotgun (WGS) entry which is preliminary data.</text>
</comment>
<feature type="domain" description="HTH araC/xylS-type" evidence="5">
    <location>
        <begin position="233"/>
        <end position="334"/>
    </location>
</feature>
<dbReference type="SMART" id="SM00342">
    <property type="entry name" value="HTH_ARAC"/>
    <property type="match status" value="1"/>
</dbReference>
<keyword evidence="1" id="KW-0805">Transcription regulation</keyword>
<gene>
    <name evidence="6" type="ORF">AACH11_13015</name>
</gene>
<dbReference type="PANTHER" id="PTHR46796">
    <property type="entry name" value="HTH-TYPE TRANSCRIPTIONAL ACTIVATOR RHAS-RELATED"/>
    <property type="match status" value="1"/>
</dbReference>
<dbReference type="Gene3D" id="1.10.10.60">
    <property type="entry name" value="Homeodomain-like"/>
    <property type="match status" value="1"/>
</dbReference>
<accession>A0ABU9BDV2</accession>
<organism evidence="6 7">
    <name type="scientific">Pseudaquabacterium rugosum</name>
    <dbReference type="NCBI Taxonomy" id="2984194"/>
    <lineage>
        <taxon>Bacteria</taxon>
        <taxon>Pseudomonadati</taxon>
        <taxon>Pseudomonadota</taxon>
        <taxon>Betaproteobacteria</taxon>
        <taxon>Burkholderiales</taxon>
        <taxon>Sphaerotilaceae</taxon>
        <taxon>Pseudaquabacterium</taxon>
    </lineage>
</organism>
<dbReference type="Proteomes" id="UP001368500">
    <property type="component" value="Unassembled WGS sequence"/>
</dbReference>
<evidence type="ECO:0000256" key="2">
    <source>
        <dbReference type="ARBA" id="ARBA00023125"/>
    </source>
</evidence>
<dbReference type="PROSITE" id="PS00041">
    <property type="entry name" value="HTH_ARAC_FAMILY_1"/>
    <property type="match status" value="1"/>
</dbReference>
<dbReference type="InterPro" id="IPR018060">
    <property type="entry name" value="HTH_AraC"/>
</dbReference>
<keyword evidence="7" id="KW-1185">Reference proteome</keyword>
<dbReference type="InterPro" id="IPR018062">
    <property type="entry name" value="HTH_AraC-typ_CS"/>
</dbReference>
<name>A0ABU9BDV2_9BURK</name>
<evidence type="ECO:0000256" key="1">
    <source>
        <dbReference type="ARBA" id="ARBA00023015"/>
    </source>
</evidence>
<dbReference type="InterPro" id="IPR009057">
    <property type="entry name" value="Homeodomain-like_sf"/>
</dbReference>
<dbReference type="PANTHER" id="PTHR46796:SF2">
    <property type="entry name" value="TRANSCRIPTIONAL REGULATORY PROTEIN"/>
    <property type="match status" value="1"/>
</dbReference>